<sequence>MNDALRSIRLTLIQARSRSWSSWLRLLGLYALICILVFSLNNYLHVSVSIPTVPSSSLRARVMHITTQPITTQPPSPPKPIPLPYPSTCADVALNSSLPNSHPLCEPYQITEHRTRSGYYQRYHPEYVFEFEEHKATSADYQPCKDLMTRPPKIVRDDLGGALSHSAMHDYLDQTNCYYGSVLKPNLQYLDSGHYRSVYSLTSLNLIFKDVHGDGISRDYRNGDSRENDHSSRYDREVIVMKELGGKENNIIPLHSTSCHYDGSFLQLGGGSLLAQIISENVTPDNQLSQILIGMANGLRVLHANNAIHTDIDVKQWVVIDGTAYLQDFNRVRFLDELHIGDQGIVKCKVFIKKAGGSRRAPEEYNLLWMEEKVDVWSLGLAVYEVLFLEEIWATLGISRKREAPEYVKRGEYAEIEELDYKPIAVKAGRDELWAKEVLEVIKKCLKYEPEERPKAGEVRDMLKVIDEKYF</sequence>
<reference evidence="12" key="1">
    <citation type="journal article" date="2023" name="Commun. Biol.">
        <title>Genome analysis of Parmales, the sister group of diatoms, reveals the evolutionary specialization of diatoms from phago-mixotrophs to photoautotrophs.</title>
        <authorList>
            <person name="Ban H."/>
            <person name="Sato S."/>
            <person name="Yoshikawa S."/>
            <person name="Yamada K."/>
            <person name="Nakamura Y."/>
            <person name="Ichinomiya M."/>
            <person name="Sato N."/>
            <person name="Blanc-Mathieu R."/>
            <person name="Endo H."/>
            <person name="Kuwata A."/>
            <person name="Ogata H."/>
        </authorList>
    </citation>
    <scope>NUCLEOTIDE SEQUENCE [LARGE SCALE GENOMIC DNA]</scope>
    <source>
        <strain evidence="12">NIES 3700</strain>
    </source>
</reference>
<accession>A0A9W7ED33</accession>
<keyword evidence="9" id="KW-0472">Membrane</keyword>
<gene>
    <name evidence="11" type="ORF">TrLO_g3204</name>
</gene>
<dbReference type="InterPro" id="IPR000719">
    <property type="entry name" value="Prot_kinase_dom"/>
</dbReference>
<evidence type="ECO:0000313" key="11">
    <source>
        <dbReference type="EMBL" id="GMH74328.1"/>
    </source>
</evidence>
<evidence type="ECO:0000256" key="7">
    <source>
        <dbReference type="ARBA" id="ARBA00047899"/>
    </source>
</evidence>
<evidence type="ECO:0000256" key="4">
    <source>
        <dbReference type="ARBA" id="ARBA00022741"/>
    </source>
</evidence>
<dbReference type="InterPro" id="IPR011009">
    <property type="entry name" value="Kinase-like_dom_sf"/>
</dbReference>
<dbReference type="SUPFAM" id="SSF56112">
    <property type="entry name" value="Protein kinase-like (PK-like)"/>
    <property type="match status" value="1"/>
</dbReference>
<dbReference type="InterPro" id="IPR053235">
    <property type="entry name" value="Ser_Thr_kinase"/>
</dbReference>
<keyword evidence="9" id="KW-1133">Transmembrane helix</keyword>
<dbReference type="EC" id="2.7.11.1" evidence="1"/>
<dbReference type="Proteomes" id="UP001165122">
    <property type="component" value="Unassembled WGS sequence"/>
</dbReference>
<feature type="transmembrane region" description="Helical" evidence="9">
    <location>
        <begin position="23"/>
        <end position="44"/>
    </location>
</feature>
<keyword evidence="12" id="KW-1185">Reference proteome</keyword>
<dbReference type="PANTHER" id="PTHR24361:SF433">
    <property type="entry name" value="PROTEIN KINASE DOMAIN-CONTAINING PROTEIN"/>
    <property type="match status" value="1"/>
</dbReference>
<dbReference type="PROSITE" id="PS50011">
    <property type="entry name" value="PROTEIN_KINASE_DOM"/>
    <property type="match status" value="1"/>
</dbReference>
<dbReference type="PANTHER" id="PTHR24361">
    <property type="entry name" value="MITOGEN-ACTIVATED KINASE KINASE KINASE"/>
    <property type="match status" value="1"/>
</dbReference>
<comment type="caution">
    <text evidence="11">The sequence shown here is derived from an EMBL/GenBank/DDBJ whole genome shotgun (WGS) entry which is preliminary data.</text>
</comment>
<dbReference type="GO" id="GO:0005524">
    <property type="term" value="F:ATP binding"/>
    <property type="evidence" value="ECO:0007669"/>
    <property type="project" value="UniProtKB-KW"/>
</dbReference>
<name>A0A9W7ED33_9STRA</name>
<keyword evidence="5" id="KW-0418">Kinase</keyword>
<comment type="catalytic activity">
    <reaction evidence="8">
        <text>L-seryl-[protein] + ATP = O-phospho-L-seryl-[protein] + ADP + H(+)</text>
        <dbReference type="Rhea" id="RHEA:17989"/>
        <dbReference type="Rhea" id="RHEA-COMP:9863"/>
        <dbReference type="Rhea" id="RHEA-COMP:11604"/>
        <dbReference type="ChEBI" id="CHEBI:15378"/>
        <dbReference type="ChEBI" id="CHEBI:29999"/>
        <dbReference type="ChEBI" id="CHEBI:30616"/>
        <dbReference type="ChEBI" id="CHEBI:83421"/>
        <dbReference type="ChEBI" id="CHEBI:456216"/>
        <dbReference type="EC" id="2.7.11.1"/>
    </reaction>
</comment>
<organism evidence="11 12">
    <name type="scientific">Triparma laevis f. longispina</name>
    <dbReference type="NCBI Taxonomy" id="1714387"/>
    <lineage>
        <taxon>Eukaryota</taxon>
        <taxon>Sar</taxon>
        <taxon>Stramenopiles</taxon>
        <taxon>Ochrophyta</taxon>
        <taxon>Bolidophyceae</taxon>
        <taxon>Parmales</taxon>
        <taxon>Triparmaceae</taxon>
        <taxon>Triparma</taxon>
    </lineage>
</organism>
<dbReference type="EMBL" id="BRXW01000696">
    <property type="protein sequence ID" value="GMH74328.1"/>
    <property type="molecule type" value="Genomic_DNA"/>
</dbReference>
<dbReference type="Pfam" id="PF00069">
    <property type="entry name" value="Pkinase"/>
    <property type="match status" value="1"/>
</dbReference>
<evidence type="ECO:0000256" key="1">
    <source>
        <dbReference type="ARBA" id="ARBA00012513"/>
    </source>
</evidence>
<evidence type="ECO:0000256" key="3">
    <source>
        <dbReference type="ARBA" id="ARBA00022679"/>
    </source>
</evidence>
<dbReference type="Gene3D" id="1.10.510.10">
    <property type="entry name" value="Transferase(Phosphotransferase) domain 1"/>
    <property type="match status" value="1"/>
</dbReference>
<keyword evidence="6" id="KW-0067">ATP-binding</keyword>
<dbReference type="GO" id="GO:0005737">
    <property type="term" value="C:cytoplasm"/>
    <property type="evidence" value="ECO:0007669"/>
    <property type="project" value="TreeGrafter"/>
</dbReference>
<keyword evidence="4" id="KW-0547">Nucleotide-binding</keyword>
<evidence type="ECO:0000313" key="12">
    <source>
        <dbReference type="Proteomes" id="UP001165122"/>
    </source>
</evidence>
<feature type="domain" description="Protein kinase" evidence="10">
    <location>
        <begin position="184"/>
        <end position="471"/>
    </location>
</feature>
<evidence type="ECO:0000256" key="5">
    <source>
        <dbReference type="ARBA" id="ARBA00022777"/>
    </source>
</evidence>
<proteinExistence type="predicted"/>
<dbReference type="GO" id="GO:0004674">
    <property type="term" value="F:protein serine/threonine kinase activity"/>
    <property type="evidence" value="ECO:0007669"/>
    <property type="project" value="UniProtKB-KW"/>
</dbReference>
<keyword evidence="2" id="KW-0723">Serine/threonine-protein kinase</keyword>
<keyword evidence="3" id="KW-0808">Transferase</keyword>
<evidence type="ECO:0000256" key="6">
    <source>
        <dbReference type="ARBA" id="ARBA00022840"/>
    </source>
</evidence>
<protein>
    <recommendedName>
        <fullName evidence="1">non-specific serine/threonine protein kinase</fullName>
        <ecNumber evidence="1">2.7.11.1</ecNumber>
    </recommendedName>
</protein>
<evidence type="ECO:0000256" key="8">
    <source>
        <dbReference type="ARBA" id="ARBA00048679"/>
    </source>
</evidence>
<comment type="catalytic activity">
    <reaction evidence="7">
        <text>L-threonyl-[protein] + ATP = O-phospho-L-threonyl-[protein] + ADP + H(+)</text>
        <dbReference type="Rhea" id="RHEA:46608"/>
        <dbReference type="Rhea" id="RHEA-COMP:11060"/>
        <dbReference type="Rhea" id="RHEA-COMP:11605"/>
        <dbReference type="ChEBI" id="CHEBI:15378"/>
        <dbReference type="ChEBI" id="CHEBI:30013"/>
        <dbReference type="ChEBI" id="CHEBI:30616"/>
        <dbReference type="ChEBI" id="CHEBI:61977"/>
        <dbReference type="ChEBI" id="CHEBI:456216"/>
        <dbReference type="EC" id="2.7.11.1"/>
    </reaction>
</comment>
<evidence type="ECO:0000259" key="10">
    <source>
        <dbReference type="PROSITE" id="PS50011"/>
    </source>
</evidence>
<evidence type="ECO:0000256" key="2">
    <source>
        <dbReference type="ARBA" id="ARBA00022527"/>
    </source>
</evidence>
<dbReference type="OrthoDB" id="41771at2759"/>
<keyword evidence="9" id="KW-0812">Transmembrane</keyword>
<dbReference type="AlphaFoldDB" id="A0A9W7ED33"/>
<evidence type="ECO:0000256" key="9">
    <source>
        <dbReference type="SAM" id="Phobius"/>
    </source>
</evidence>